<gene>
    <name evidence="1" type="ORF">X929_06360</name>
</gene>
<proteinExistence type="predicted"/>
<dbReference type="Proteomes" id="UP000236434">
    <property type="component" value="Unassembled WGS sequence"/>
</dbReference>
<evidence type="ECO:0000313" key="1">
    <source>
        <dbReference type="EMBL" id="PNR96183.1"/>
    </source>
</evidence>
<dbReference type="EMBL" id="AZRL01000016">
    <property type="protein sequence ID" value="PNR96183.1"/>
    <property type="molecule type" value="Genomic_DNA"/>
</dbReference>
<organism evidence="1 2">
    <name type="scientific">Petrotoga olearia DSM 13574</name>
    <dbReference type="NCBI Taxonomy" id="1122955"/>
    <lineage>
        <taxon>Bacteria</taxon>
        <taxon>Thermotogati</taxon>
        <taxon>Thermotogota</taxon>
        <taxon>Thermotogae</taxon>
        <taxon>Petrotogales</taxon>
        <taxon>Petrotogaceae</taxon>
        <taxon>Petrotoga</taxon>
    </lineage>
</organism>
<reference evidence="1 2" key="1">
    <citation type="submission" date="2013-12" db="EMBL/GenBank/DDBJ databases">
        <title>Comparative genomics of Petrotoga isolates.</title>
        <authorList>
            <person name="Nesbo C.L."/>
            <person name="Charchuk R."/>
            <person name="Chow K."/>
        </authorList>
    </citation>
    <scope>NUCLEOTIDE SEQUENCE [LARGE SCALE GENOMIC DNA]</scope>
    <source>
        <strain evidence="1 2">DSM 13574</strain>
    </source>
</reference>
<accession>A0A2K1P068</accession>
<dbReference type="AlphaFoldDB" id="A0A2K1P068"/>
<evidence type="ECO:0000313" key="2">
    <source>
        <dbReference type="Proteomes" id="UP000236434"/>
    </source>
</evidence>
<comment type="caution">
    <text evidence="1">The sequence shown here is derived from an EMBL/GenBank/DDBJ whole genome shotgun (WGS) entry which is preliminary data.</text>
</comment>
<dbReference type="RefSeq" id="WP_211286745.1">
    <property type="nucleotide sequence ID" value="NZ_AZRL01000016.1"/>
</dbReference>
<name>A0A2K1P068_9BACT</name>
<protein>
    <submittedName>
        <fullName evidence="1">Uncharacterized protein</fullName>
    </submittedName>
</protein>
<sequence length="66" mass="7881">MVEMVQFKRRDIMALLQVNFMSKSLMRKVPIMVVLPVDKLNFSIMFENTDNRNSYFKTLYLLLKCS</sequence>